<dbReference type="EMBL" id="AEBR01000036">
    <property type="protein sequence ID" value="EFM83086.1"/>
    <property type="molecule type" value="Genomic_DNA"/>
</dbReference>
<dbReference type="CDD" id="cd16342">
    <property type="entry name" value="FusC_FusB"/>
    <property type="match status" value="1"/>
</dbReference>
<reference evidence="3 4" key="1">
    <citation type="submission" date="2010-07" db="EMBL/GenBank/DDBJ databases">
        <authorList>
            <person name="Sid Ahmed O."/>
        </authorList>
    </citation>
    <scope>NUCLEOTIDE SEQUENCE [LARGE SCALE GENOMIC DNA]</scope>
    <source>
        <strain evidence="3 4">TX4248</strain>
    </source>
</reference>
<evidence type="ECO:0000259" key="2">
    <source>
        <dbReference type="Pfam" id="PF16571"/>
    </source>
</evidence>
<accession>A0A125W7B6</accession>
<dbReference type="Proteomes" id="UP000004846">
    <property type="component" value="Unassembled WGS sequence"/>
</dbReference>
<sequence>MNPTIQPYQFNIIKEQVAVLLNTYTSVNDATTVKTVQALCVEKINGLFPEEHPAVTILLDKVMDRRLTRARAEKYLDELKETVLPFKEPSTPQVTKVFRKVKKLKIPEWENMDLRNNTYVGWNDAGTQKKFILAYRENKLIGVHGTLSPTIVKGVCSICQTITNVSMFLATTKSGGDGTYTKKGNYICHDSDTCNQQLTQPEYLEAFMENVKAVK</sequence>
<dbReference type="InterPro" id="IPR010841">
    <property type="entry name" value="EF-G-binding_N"/>
</dbReference>
<dbReference type="RefSeq" id="WP_002361142.1">
    <property type="nucleotide sequence ID" value="NZ_GL454438.1"/>
</dbReference>
<dbReference type="InterPro" id="IPR038344">
    <property type="entry name" value="EF-G_N_sf"/>
</dbReference>
<name>A0A125W7B6_ENTFL</name>
<dbReference type="Pfam" id="PF16571">
    <property type="entry name" value="FBP_C"/>
    <property type="match status" value="1"/>
</dbReference>
<protein>
    <submittedName>
        <fullName evidence="3">Fibronectin-binding protein (FBP)</fullName>
    </submittedName>
</protein>
<evidence type="ECO:0000313" key="3">
    <source>
        <dbReference type="EMBL" id="EFM83086.1"/>
    </source>
</evidence>
<evidence type="ECO:0000313" key="4">
    <source>
        <dbReference type="Proteomes" id="UP000004846"/>
    </source>
</evidence>
<proteinExistence type="predicted"/>
<dbReference type="Gene3D" id="1.20.1280.250">
    <property type="match status" value="1"/>
</dbReference>
<dbReference type="HOGENOM" id="CLU_088205_0_0_9"/>
<organism evidence="3 4">
    <name type="scientific">Enterococcus faecalis TX4248</name>
    <dbReference type="NCBI Taxonomy" id="749495"/>
    <lineage>
        <taxon>Bacteria</taxon>
        <taxon>Bacillati</taxon>
        <taxon>Bacillota</taxon>
        <taxon>Bacilli</taxon>
        <taxon>Lactobacillales</taxon>
        <taxon>Enterococcaceae</taxon>
        <taxon>Enterococcus</taxon>
    </lineage>
</organism>
<gene>
    <name evidence="3" type="ORF">HMPREF9498_01283</name>
</gene>
<comment type="caution">
    <text evidence="3">The sequence shown here is derived from an EMBL/GenBank/DDBJ whole genome shotgun (WGS) entry which is preliminary data.</text>
</comment>
<feature type="domain" description="Elongation factor G-binding protein C-terminal treble-clef zinc-finger" evidence="2">
    <location>
        <begin position="99"/>
        <end position="199"/>
    </location>
</feature>
<dbReference type="AlphaFoldDB" id="A0A125W7B6"/>
<dbReference type="Pfam" id="PF07299">
    <property type="entry name" value="EF-G-binding_N"/>
    <property type="match status" value="1"/>
</dbReference>
<dbReference type="InterPro" id="IPR032330">
    <property type="entry name" value="EF-G-binding_C"/>
</dbReference>
<feature type="domain" description="Elongation factor G-binding protein N-terminal" evidence="1">
    <location>
        <begin position="4"/>
        <end position="87"/>
    </location>
</feature>
<evidence type="ECO:0000259" key="1">
    <source>
        <dbReference type="Pfam" id="PF07299"/>
    </source>
</evidence>